<organism evidence="1">
    <name type="scientific">marine sediment metagenome</name>
    <dbReference type="NCBI Taxonomy" id="412755"/>
    <lineage>
        <taxon>unclassified sequences</taxon>
        <taxon>metagenomes</taxon>
        <taxon>ecological metagenomes</taxon>
    </lineage>
</organism>
<comment type="caution">
    <text evidence="1">The sequence shown here is derived from an EMBL/GenBank/DDBJ whole genome shotgun (WGS) entry which is preliminary data.</text>
</comment>
<accession>X1CJF0</accession>
<name>X1CJF0_9ZZZZ</name>
<dbReference type="AlphaFoldDB" id="X1CJF0"/>
<evidence type="ECO:0000313" key="1">
    <source>
        <dbReference type="EMBL" id="GAG93167.1"/>
    </source>
</evidence>
<sequence length="73" mass="8245">LELLAKSFEGVAKTYAIQAGREIRVVVEHEKIDDLVAERLAGEIASKIEEDMEYPGQIKVTVIREVRKISYAK</sequence>
<reference evidence="1" key="1">
    <citation type="journal article" date="2014" name="Front. Microbiol.">
        <title>High frequency of phylogenetically diverse reductive dehalogenase-homologous genes in deep subseafloor sedimentary metagenomes.</title>
        <authorList>
            <person name="Kawai M."/>
            <person name="Futagami T."/>
            <person name="Toyoda A."/>
            <person name="Takaki Y."/>
            <person name="Nishi S."/>
            <person name="Hori S."/>
            <person name="Arai W."/>
            <person name="Tsubouchi T."/>
            <person name="Morono Y."/>
            <person name="Uchiyama I."/>
            <person name="Ito T."/>
            <person name="Fujiyama A."/>
            <person name="Inagaki F."/>
            <person name="Takami H."/>
        </authorList>
    </citation>
    <scope>NUCLEOTIDE SEQUENCE</scope>
    <source>
        <strain evidence="1">Expedition CK06-06</strain>
    </source>
</reference>
<proteinExistence type="predicted"/>
<feature type="non-terminal residue" evidence="1">
    <location>
        <position position="1"/>
    </location>
</feature>
<gene>
    <name evidence="1" type="ORF">S01H4_46704</name>
</gene>
<protein>
    <submittedName>
        <fullName evidence="1">Uncharacterized protein</fullName>
    </submittedName>
</protein>
<dbReference type="EMBL" id="BART01026131">
    <property type="protein sequence ID" value="GAG93167.1"/>
    <property type="molecule type" value="Genomic_DNA"/>
</dbReference>